<dbReference type="RefSeq" id="WP_135585457.1">
    <property type="nucleotide sequence ID" value="NZ_RQGO01000012.1"/>
</dbReference>
<keyword evidence="2" id="KW-1185">Reference proteome</keyword>
<dbReference type="OrthoDB" id="9814800at2"/>
<name>A0A4Z1AAZ1_9LEPT</name>
<evidence type="ECO:0000313" key="2">
    <source>
        <dbReference type="Proteomes" id="UP000298263"/>
    </source>
</evidence>
<proteinExistence type="predicted"/>
<organism evidence="1 2">
    <name type="scientific">Leptospira congkakensis</name>
    <dbReference type="NCBI Taxonomy" id="2484932"/>
    <lineage>
        <taxon>Bacteria</taxon>
        <taxon>Pseudomonadati</taxon>
        <taxon>Spirochaetota</taxon>
        <taxon>Spirochaetia</taxon>
        <taxon>Leptospirales</taxon>
        <taxon>Leptospiraceae</taxon>
        <taxon>Leptospira</taxon>
    </lineage>
</organism>
<dbReference type="Proteomes" id="UP000298263">
    <property type="component" value="Unassembled WGS sequence"/>
</dbReference>
<reference evidence="1" key="1">
    <citation type="journal article" date="2019" name="PLoS Negl. Trop. Dis.">
        <title>Revisiting the worldwide diversity of Leptospira species in the environment.</title>
        <authorList>
            <person name="Vincent A.T."/>
            <person name="Schiettekatte O."/>
            <person name="Bourhy P."/>
            <person name="Veyrier F.J."/>
            <person name="Picardeau M."/>
        </authorList>
    </citation>
    <scope>NUCLEOTIDE SEQUENCE [LARGE SCALE GENOMIC DNA]</scope>
    <source>
        <strain evidence="1">201702422</strain>
    </source>
</reference>
<gene>
    <name evidence="1" type="ORF">EHQ69_15220</name>
</gene>
<comment type="caution">
    <text evidence="1">The sequence shown here is derived from an EMBL/GenBank/DDBJ whole genome shotgun (WGS) entry which is preliminary data.</text>
</comment>
<dbReference type="SUPFAM" id="SSF48695">
    <property type="entry name" value="Multiheme cytochromes"/>
    <property type="match status" value="1"/>
</dbReference>
<evidence type="ECO:0000313" key="1">
    <source>
        <dbReference type="EMBL" id="TGL88792.1"/>
    </source>
</evidence>
<dbReference type="AlphaFoldDB" id="A0A4Z1AAZ1"/>
<sequence>MNSNCLSCHNEIKIHKDRHSFSWKSELFQEAIQIENRQWCVHCHAPLTSQKEIYFRKLRGDSNLSDLDLRLLDEGINCVSCHVRNGKILGSQNSKNEYHEVVESNIGKSEFCANCHQFNFPVFNGDSIRYTNHPMQNTYEEWKSSGREESCQSCHYSNHNLTGPYDKKWFLDQFYDFGVDSEDGVLFISFRMTKGRGHQLPSGDLFRSLAVEVSKDSKFESLTVSKRWSRKYETKHGNIRETINKVLTVDTSLLFSKNTINIVFDKPTHSPSYVRLVYYYHDPFLGGKSNANVSPLVIFQKTIY</sequence>
<dbReference type="InterPro" id="IPR036280">
    <property type="entry name" value="Multihaem_cyt_sf"/>
</dbReference>
<protein>
    <submittedName>
        <fullName evidence="1">Uncharacterized protein</fullName>
    </submittedName>
</protein>
<accession>A0A4Z1AAZ1</accession>
<dbReference type="EMBL" id="RQGP01000023">
    <property type="protein sequence ID" value="TGL88792.1"/>
    <property type="molecule type" value="Genomic_DNA"/>
</dbReference>
<dbReference type="Gene3D" id="1.10.1130.10">
    <property type="entry name" value="Flavocytochrome C3, Chain A"/>
    <property type="match status" value="1"/>
</dbReference>